<organism evidence="2 3">
    <name type="scientific">Zophobas morio</name>
    <dbReference type="NCBI Taxonomy" id="2755281"/>
    <lineage>
        <taxon>Eukaryota</taxon>
        <taxon>Metazoa</taxon>
        <taxon>Ecdysozoa</taxon>
        <taxon>Arthropoda</taxon>
        <taxon>Hexapoda</taxon>
        <taxon>Insecta</taxon>
        <taxon>Pterygota</taxon>
        <taxon>Neoptera</taxon>
        <taxon>Endopterygota</taxon>
        <taxon>Coleoptera</taxon>
        <taxon>Polyphaga</taxon>
        <taxon>Cucujiformia</taxon>
        <taxon>Tenebrionidae</taxon>
        <taxon>Zophobas</taxon>
    </lineage>
</organism>
<accession>A0AA38HMX5</accession>
<feature type="coiled-coil region" evidence="1">
    <location>
        <begin position="37"/>
        <end position="85"/>
    </location>
</feature>
<gene>
    <name evidence="2" type="ORF">Zmor_003567</name>
</gene>
<reference evidence="2" key="1">
    <citation type="journal article" date="2023" name="G3 (Bethesda)">
        <title>Whole genome assemblies of Zophobas morio and Tenebrio molitor.</title>
        <authorList>
            <person name="Kaur S."/>
            <person name="Stinson S.A."/>
            <person name="diCenzo G.C."/>
        </authorList>
    </citation>
    <scope>NUCLEOTIDE SEQUENCE</scope>
    <source>
        <strain evidence="2">QUZm001</strain>
    </source>
</reference>
<evidence type="ECO:0000313" key="3">
    <source>
        <dbReference type="Proteomes" id="UP001168821"/>
    </source>
</evidence>
<evidence type="ECO:0000313" key="2">
    <source>
        <dbReference type="EMBL" id="KAJ3640258.1"/>
    </source>
</evidence>
<comment type="caution">
    <text evidence="2">The sequence shown here is derived from an EMBL/GenBank/DDBJ whole genome shotgun (WGS) entry which is preliminary data.</text>
</comment>
<keyword evidence="3" id="KW-1185">Reference proteome</keyword>
<evidence type="ECO:0000256" key="1">
    <source>
        <dbReference type="SAM" id="Coils"/>
    </source>
</evidence>
<keyword evidence="1" id="KW-0175">Coiled coil</keyword>
<dbReference type="Proteomes" id="UP001168821">
    <property type="component" value="Unassembled WGS sequence"/>
</dbReference>
<dbReference type="EMBL" id="JALNTZ010000010">
    <property type="protein sequence ID" value="KAJ3640258.1"/>
    <property type="molecule type" value="Genomic_DNA"/>
</dbReference>
<name>A0AA38HMX5_9CUCU</name>
<proteinExistence type="predicted"/>
<sequence>MPYMPYIRTPDNSVKFYSAAAEIGGMEEEQKKLWEQIENKDRQLKEQGEKKDQLYEELLKQKDEMTKLQIKNNNLQQELKKRNTEYLRVTGSLHIRSVCEEFEISIAILASKNYPREQKWKMKS</sequence>
<dbReference type="AlphaFoldDB" id="A0AA38HMX5"/>
<protein>
    <submittedName>
        <fullName evidence="2">Uncharacterized protein</fullName>
    </submittedName>
</protein>